<name>E6WY64_NITSE</name>
<keyword evidence="7" id="KW-0961">Cell wall biogenesis/degradation</keyword>
<keyword evidence="5" id="KW-0378">Hydrolase</keyword>
<dbReference type="PANTHER" id="PTHR33734">
    <property type="entry name" value="LYSM DOMAIN-CONTAINING GPI-ANCHORED PROTEIN 2"/>
    <property type="match status" value="1"/>
</dbReference>
<dbReference type="eggNOG" id="COG0791">
    <property type="taxonomic scope" value="Bacteria"/>
</dbReference>
<dbReference type="eggNOG" id="COG1388">
    <property type="taxonomic scope" value="Bacteria"/>
</dbReference>
<dbReference type="GO" id="GO:0008932">
    <property type="term" value="F:lytic endotransglycosylase activity"/>
    <property type="evidence" value="ECO:0007669"/>
    <property type="project" value="TreeGrafter"/>
</dbReference>
<dbReference type="InterPro" id="IPR036779">
    <property type="entry name" value="LysM_dom_sf"/>
</dbReference>
<feature type="domain" description="LysM" evidence="10">
    <location>
        <begin position="32"/>
        <end position="76"/>
    </location>
</feature>
<feature type="region of interest" description="Disordered" evidence="8">
    <location>
        <begin position="161"/>
        <end position="185"/>
    </location>
</feature>
<gene>
    <name evidence="12" type="ordered locus">Nitsa_0039</name>
</gene>
<dbReference type="Proteomes" id="UP000008633">
    <property type="component" value="Chromosome"/>
</dbReference>
<dbReference type="InterPro" id="IPR038765">
    <property type="entry name" value="Papain-like_cys_pep_sf"/>
</dbReference>
<dbReference type="InterPro" id="IPR000064">
    <property type="entry name" value="NLP_P60_dom"/>
</dbReference>
<keyword evidence="2" id="KW-0645">Protease</keyword>
<evidence type="ECO:0000256" key="1">
    <source>
        <dbReference type="ARBA" id="ARBA00007074"/>
    </source>
</evidence>
<protein>
    <submittedName>
        <fullName evidence="12">NLP/P60 protein</fullName>
    </submittedName>
</protein>
<dbReference type="Gene3D" id="3.10.350.10">
    <property type="entry name" value="LysM domain"/>
    <property type="match status" value="5"/>
</dbReference>
<evidence type="ECO:0000256" key="9">
    <source>
        <dbReference type="SAM" id="SignalP"/>
    </source>
</evidence>
<dbReference type="OrthoDB" id="9807055at2"/>
<keyword evidence="4" id="KW-0677">Repeat</keyword>
<feature type="domain" description="NlpC/P60" evidence="11">
    <location>
        <begin position="429"/>
        <end position="556"/>
    </location>
</feature>
<dbReference type="GO" id="GO:0006508">
    <property type="term" value="P:proteolysis"/>
    <property type="evidence" value="ECO:0007669"/>
    <property type="project" value="UniProtKB-KW"/>
</dbReference>
<evidence type="ECO:0000259" key="10">
    <source>
        <dbReference type="PROSITE" id="PS51782"/>
    </source>
</evidence>
<dbReference type="STRING" id="749222.Nitsa_0039"/>
<dbReference type="AlphaFoldDB" id="E6WY64"/>
<reference evidence="13" key="2">
    <citation type="submission" date="2011-01" db="EMBL/GenBank/DDBJ databases">
        <title>The complete genome of Nitratifractor salsuginis DSM 16511.</title>
        <authorList>
            <consortium name="US DOE Joint Genome Institute (JGI-PGF)"/>
            <person name="Lucas S."/>
            <person name="Copeland A."/>
            <person name="Lapidus A."/>
            <person name="Bruce D."/>
            <person name="Goodwin L."/>
            <person name="Pitluck S."/>
            <person name="Kyrpides N."/>
            <person name="Mavromatis K."/>
            <person name="Ivanova N."/>
            <person name="Mikhailova N."/>
            <person name="Zeytun A."/>
            <person name="Detter J.C."/>
            <person name="Tapia R."/>
            <person name="Han C."/>
            <person name="Land M."/>
            <person name="Hauser L."/>
            <person name="Markowitz V."/>
            <person name="Cheng J.-F."/>
            <person name="Hugenholtz P."/>
            <person name="Woyke T."/>
            <person name="Wu D."/>
            <person name="Tindall B."/>
            <person name="Schuetze A."/>
            <person name="Brambilla E."/>
            <person name="Klenk H.-P."/>
            <person name="Eisen J.A."/>
        </authorList>
    </citation>
    <scope>NUCLEOTIDE SEQUENCE [LARGE SCALE GENOMIC DNA]</scope>
    <source>
        <strain evidence="13">DSM 16511 / JCM 12458 / E9I37-1</strain>
    </source>
</reference>
<feature type="domain" description="LysM" evidence="10">
    <location>
        <begin position="187"/>
        <end position="231"/>
    </location>
</feature>
<evidence type="ECO:0000256" key="3">
    <source>
        <dbReference type="ARBA" id="ARBA00022729"/>
    </source>
</evidence>
<dbReference type="PANTHER" id="PTHR33734:SF22">
    <property type="entry name" value="MEMBRANE-BOUND LYTIC MUREIN TRANSGLYCOSYLASE D"/>
    <property type="match status" value="1"/>
</dbReference>
<dbReference type="InterPro" id="IPR018392">
    <property type="entry name" value="LysM"/>
</dbReference>
<evidence type="ECO:0000256" key="8">
    <source>
        <dbReference type="SAM" id="MobiDB-lite"/>
    </source>
</evidence>
<feature type="chain" id="PRO_5003212564" evidence="9">
    <location>
        <begin position="21"/>
        <end position="556"/>
    </location>
</feature>
<evidence type="ECO:0000256" key="2">
    <source>
        <dbReference type="ARBA" id="ARBA00022670"/>
    </source>
</evidence>
<reference evidence="12 13" key="1">
    <citation type="journal article" date="2011" name="Stand. Genomic Sci.">
        <title>Complete genome sequence of Nitratifractor salsuginis type strain (E9I37-1).</title>
        <authorList>
            <person name="Anderson I."/>
            <person name="Sikorski J."/>
            <person name="Zeytun A."/>
            <person name="Nolan M."/>
            <person name="Lapidus A."/>
            <person name="Lucas S."/>
            <person name="Hammon N."/>
            <person name="Deshpande S."/>
            <person name="Cheng J.F."/>
            <person name="Tapia R."/>
            <person name="Han C."/>
            <person name="Goodwin L."/>
            <person name="Pitluck S."/>
            <person name="Liolios K."/>
            <person name="Pagani I."/>
            <person name="Ivanova N."/>
            <person name="Huntemann M."/>
            <person name="Mavromatis K."/>
            <person name="Ovchinikova G."/>
            <person name="Pati A."/>
            <person name="Chen A."/>
            <person name="Palaniappan K."/>
            <person name="Land M."/>
            <person name="Hauser L."/>
            <person name="Brambilla E.M."/>
            <person name="Ngatchou-Djao O.D."/>
            <person name="Rohde M."/>
            <person name="Tindall B.J."/>
            <person name="Goker M."/>
            <person name="Detter J.C."/>
            <person name="Woyke T."/>
            <person name="Bristow J."/>
            <person name="Eisen J.A."/>
            <person name="Markowitz V."/>
            <person name="Hugenholtz P."/>
            <person name="Klenk H.P."/>
            <person name="Kyrpides N.C."/>
        </authorList>
    </citation>
    <scope>NUCLEOTIDE SEQUENCE [LARGE SCALE GENOMIC DNA]</scope>
    <source>
        <strain evidence="13">DSM 16511 / JCM 12458 / E9I37-1</strain>
    </source>
</reference>
<accession>E6WY64</accession>
<dbReference type="PROSITE" id="PS51782">
    <property type="entry name" value="LYSM"/>
    <property type="match status" value="5"/>
</dbReference>
<evidence type="ECO:0000313" key="12">
    <source>
        <dbReference type="EMBL" id="ADV45312.1"/>
    </source>
</evidence>
<dbReference type="EMBL" id="CP002452">
    <property type="protein sequence ID" value="ADV45312.1"/>
    <property type="molecule type" value="Genomic_DNA"/>
</dbReference>
<proteinExistence type="inferred from homology"/>
<feature type="domain" description="LysM" evidence="10">
    <location>
        <begin position="261"/>
        <end position="305"/>
    </location>
</feature>
<evidence type="ECO:0000259" key="11">
    <source>
        <dbReference type="PROSITE" id="PS51935"/>
    </source>
</evidence>
<keyword evidence="3 9" id="KW-0732">Signal</keyword>
<dbReference type="Pfam" id="PF01476">
    <property type="entry name" value="LysM"/>
    <property type="match status" value="5"/>
</dbReference>
<dbReference type="GO" id="GO:0071555">
    <property type="term" value="P:cell wall organization"/>
    <property type="evidence" value="ECO:0007669"/>
    <property type="project" value="UniProtKB-KW"/>
</dbReference>
<evidence type="ECO:0000256" key="6">
    <source>
        <dbReference type="ARBA" id="ARBA00022807"/>
    </source>
</evidence>
<keyword evidence="13" id="KW-1185">Reference proteome</keyword>
<dbReference type="SMART" id="SM00257">
    <property type="entry name" value="LysM"/>
    <property type="match status" value="5"/>
</dbReference>
<dbReference type="SUPFAM" id="SSF54001">
    <property type="entry name" value="Cysteine proteinases"/>
    <property type="match status" value="1"/>
</dbReference>
<dbReference type="RefSeq" id="WP_013553009.1">
    <property type="nucleotide sequence ID" value="NC_014935.1"/>
</dbReference>
<feature type="domain" description="LysM" evidence="10">
    <location>
        <begin position="114"/>
        <end position="158"/>
    </location>
</feature>
<dbReference type="GO" id="GO:0008234">
    <property type="term" value="F:cysteine-type peptidase activity"/>
    <property type="evidence" value="ECO:0007669"/>
    <property type="project" value="UniProtKB-KW"/>
</dbReference>
<evidence type="ECO:0000256" key="5">
    <source>
        <dbReference type="ARBA" id="ARBA00022801"/>
    </source>
</evidence>
<evidence type="ECO:0000256" key="7">
    <source>
        <dbReference type="ARBA" id="ARBA00023316"/>
    </source>
</evidence>
<dbReference type="Pfam" id="PF00877">
    <property type="entry name" value="NLPC_P60"/>
    <property type="match status" value="1"/>
</dbReference>
<dbReference type="SUPFAM" id="SSF54106">
    <property type="entry name" value="LysM domain"/>
    <property type="match status" value="5"/>
</dbReference>
<keyword evidence="6" id="KW-0788">Thiol protease</keyword>
<evidence type="ECO:0000313" key="13">
    <source>
        <dbReference type="Proteomes" id="UP000008633"/>
    </source>
</evidence>
<dbReference type="PROSITE" id="PS51935">
    <property type="entry name" value="NLPC_P60"/>
    <property type="match status" value="1"/>
</dbReference>
<feature type="domain" description="LysM" evidence="10">
    <location>
        <begin position="320"/>
        <end position="364"/>
    </location>
</feature>
<dbReference type="HOGENOM" id="CLU_016043_1_1_7"/>
<dbReference type="KEGG" id="nsa:Nitsa_0039"/>
<feature type="signal peptide" evidence="9">
    <location>
        <begin position="1"/>
        <end position="20"/>
    </location>
</feature>
<dbReference type="CDD" id="cd00118">
    <property type="entry name" value="LysM"/>
    <property type="match status" value="5"/>
</dbReference>
<sequence length="556" mass="62584">MNRIIVSLLLMGALPAWVNASRTPTSLPLEGRHYTIQSGDSLSGIAHRFHLPLRSLLDANNLEADSLIRPGQKLLIPATEPQDSTQKSVKKVAKKEKIQKPKHKAPRKTVKSEETYKVQGGDTLSTIAQEHGLTTRELMEANGLKRGALIRIGQTLKIPKAYKSEKNKKNAPKSTVAKKEKQKRQTVRYTVQSGDTLFSIARKYHTPLEDLMSLNGITPTDIIHPGQELKIPGVSYRPHQKEKKASLAEKKPKAQPKAQLLTYTVKHGDNLWKIAKKHKISIAELRKLNHLKKGTPLRSGMKLVIKAAPAPAPTVKKETVYYTVKHGDSLWKIAKKHKISIAELRKLNHLGKGTPLRSGMKLAVGSREVSTVHIATKHPSSKKKTKVAVKKKKVKKTHLAKKSRLKRKSADRRIHNALAALNGSGGGSKGGDYNVIRIAKRYLGRRYVWGAEGPNTFDCSGFTQYVMRKSKGVRLPRVSRKQAYYGKYVTYRNLKPGDLIFFDTSHRRRGYVNHVGIYIGNHKFIHASSARHRVVITSFLNHPFYRNRFKWGRRVD</sequence>
<organism evidence="12 13">
    <name type="scientific">Nitratifractor salsuginis (strain DSM 16511 / JCM 12458 / E9I37-1)</name>
    <dbReference type="NCBI Taxonomy" id="749222"/>
    <lineage>
        <taxon>Bacteria</taxon>
        <taxon>Pseudomonadati</taxon>
        <taxon>Campylobacterota</taxon>
        <taxon>Epsilonproteobacteria</taxon>
        <taxon>Campylobacterales</taxon>
        <taxon>Sulfurovaceae</taxon>
        <taxon>Nitratifractor</taxon>
    </lineage>
</organism>
<dbReference type="Gene3D" id="3.90.1720.10">
    <property type="entry name" value="endopeptidase domain like (from Nostoc punctiforme)"/>
    <property type="match status" value="1"/>
</dbReference>
<comment type="similarity">
    <text evidence="1">Belongs to the peptidase C40 family.</text>
</comment>
<evidence type="ECO:0000256" key="4">
    <source>
        <dbReference type="ARBA" id="ARBA00022737"/>
    </source>
</evidence>